<keyword evidence="1" id="KW-1133">Transmembrane helix</keyword>
<organism evidence="2 3">
    <name type="scientific">Haemophilus paraphrohaemolyticus</name>
    <dbReference type="NCBI Taxonomy" id="736"/>
    <lineage>
        <taxon>Bacteria</taxon>
        <taxon>Pseudomonadati</taxon>
        <taxon>Pseudomonadota</taxon>
        <taxon>Gammaproteobacteria</taxon>
        <taxon>Pasteurellales</taxon>
        <taxon>Pasteurellaceae</taxon>
        <taxon>Haemophilus</taxon>
    </lineage>
</organism>
<feature type="transmembrane region" description="Helical" evidence="1">
    <location>
        <begin position="255"/>
        <end position="273"/>
    </location>
</feature>
<sequence>MKKILLSLIFLSQIAYSNTREQENIYPILMGNTIINLPEPPNTIRITPEMGELYLMLERHDAQDTRNQYFANYFNFNGLQESREQSCSVFTSKRIIDKTLSKEQITEVRHLLENEFSSLLESAEFEKDVSRIEQKQLDANADTVGVQFLGLKILGINKIFSDEKSYFYELKKSTTTQQLDNTVTDYSLNVGGMMMVKGKFLNINCYDNVNSPEKLDSTWAKNTVLAWKTKIEQANQQNIIETTWQTFIDLIKDNFWFRWIFILLLFLIAKRIFIKFKQ</sequence>
<comment type="caution">
    <text evidence="2">The sequence shown here is derived from an EMBL/GenBank/DDBJ whole genome shotgun (WGS) entry which is preliminary data.</text>
</comment>
<keyword evidence="1" id="KW-0812">Transmembrane</keyword>
<evidence type="ECO:0000313" key="2">
    <source>
        <dbReference type="EMBL" id="RDF11888.1"/>
    </source>
</evidence>
<proteinExistence type="predicted"/>
<dbReference type="AlphaFoldDB" id="A0A369ZQL3"/>
<evidence type="ECO:0000256" key="1">
    <source>
        <dbReference type="SAM" id="Phobius"/>
    </source>
</evidence>
<accession>A0A369ZQL3</accession>
<protein>
    <submittedName>
        <fullName evidence="2">Uncharacterized protein</fullName>
    </submittedName>
</protein>
<dbReference type="EMBL" id="QEQF01000001">
    <property type="protein sequence ID" value="RDF11888.1"/>
    <property type="molecule type" value="Genomic_DNA"/>
</dbReference>
<evidence type="ECO:0000313" key="3">
    <source>
        <dbReference type="Proteomes" id="UP000253945"/>
    </source>
</evidence>
<dbReference type="RefSeq" id="WP_111353352.1">
    <property type="nucleotide sequence ID" value="NZ_QEQF01000001.1"/>
</dbReference>
<keyword evidence="1" id="KW-0472">Membrane</keyword>
<reference evidence="2 3" key="1">
    <citation type="submission" date="2018-05" db="EMBL/GenBank/DDBJ databases">
        <title>Draft Genome Sequences for a Diverse set of 7 Haemophilus Species.</title>
        <authorList>
            <person name="Nichols M."/>
            <person name="Topaz N."/>
            <person name="Wang X."/>
            <person name="Wang X."/>
            <person name="Boxrud D."/>
        </authorList>
    </citation>
    <scope>NUCLEOTIDE SEQUENCE [LARGE SCALE GENOMIC DNA]</scope>
    <source>
        <strain evidence="2 3">C2014016342</strain>
    </source>
</reference>
<gene>
    <name evidence="2" type="ORF">DPV92_01575</name>
</gene>
<name>A0A369ZQL3_9PAST</name>
<keyword evidence="3" id="KW-1185">Reference proteome</keyword>
<dbReference type="Proteomes" id="UP000253945">
    <property type="component" value="Unassembled WGS sequence"/>
</dbReference>